<comment type="similarity">
    <text evidence="2">Belongs to the ABC-4 integral membrane protein family. HrtB subfamily.</text>
</comment>
<evidence type="ECO:0000256" key="3">
    <source>
        <dbReference type="ARBA" id="ARBA00011131"/>
    </source>
</evidence>
<comment type="caution">
    <text evidence="14">The sequence shown here is derived from an EMBL/GenBank/DDBJ whole genome shotgun (WGS) entry which is preliminary data.</text>
</comment>
<feature type="transmembrane region" description="Helical" evidence="11">
    <location>
        <begin position="237"/>
        <end position="262"/>
    </location>
</feature>
<dbReference type="InterPro" id="IPR051125">
    <property type="entry name" value="ABC-4/HrtB_transporter"/>
</dbReference>
<evidence type="ECO:0000256" key="1">
    <source>
        <dbReference type="ARBA" id="ARBA00004651"/>
    </source>
</evidence>
<protein>
    <recommendedName>
        <fullName evidence="4">Putative hemin transport system permease protein HrtB</fullName>
    </recommendedName>
</protein>
<dbReference type="GO" id="GO:0005886">
    <property type="term" value="C:plasma membrane"/>
    <property type="evidence" value="ECO:0007669"/>
    <property type="project" value="UniProtKB-SubCell"/>
</dbReference>
<evidence type="ECO:0000256" key="4">
    <source>
        <dbReference type="ARBA" id="ARBA00016962"/>
    </source>
</evidence>
<dbReference type="Proteomes" id="UP000005388">
    <property type="component" value="Unassembled WGS sequence"/>
</dbReference>
<keyword evidence="6" id="KW-1003">Cell membrane</keyword>
<comment type="function">
    <text evidence="10">Part of the ABC transporter complex hrt involved in hemin import. Responsible for the translocation of the substrate across the membrane.</text>
</comment>
<dbReference type="AlphaFoldDB" id="G5KF22"/>
<comment type="subunit">
    <text evidence="3">The complex is composed of two ATP-binding proteins (HrtA), two transmembrane proteins (HrtB) and a solute-binding protein.</text>
</comment>
<organism evidence="14 15">
    <name type="scientific">Streptococcus urinalis 2285-97</name>
    <dbReference type="NCBI Taxonomy" id="764291"/>
    <lineage>
        <taxon>Bacteria</taxon>
        <taxon>Bacillati</taxon>
        <taxon>Bacillota</taxon>
        <taxon>Bacilli</taxon>
        <taxon>Lactobacillales</taxon>
        <taxon>Streptococcaceae</taxon>
        <taxon>Streptococcus</taxon>
    </lineage>
</organism>
<dbReference type="Pfam" id="PF02687">
    <property type="entry name" value="FtsX"/>
    <property type="match status" value="1"/>
</dbReference>
<name>G5KF22_9STRE</name>
<dbReference type="InterPro" id="IPR025857">
    <property type="entry name" value="MacB_PCD"/>
</dbReference>
<evidence type="ECO:0000256" key="8">
    <source>
        <dbReference type="ARBA" id="ARBA00022989"/>
    </source>
</evidence>
<evidence type="ECO:0000256" key="5">
    <source>
        <dbReference type="ARBA" id="ARBA00022448"/>
    </source>
</evidence>
<feature type="transmembrane region" description="Helical" evidence="11">
    <location>
        <begin position="324"/>
        <end position="349"/>
    </location>
</feature>
<dbReference type="EMBL" id="AEUZ02000001">
    <property type="protein sequence ID" value="EHJ56781.1"/>
    <property type="molecule type" value="Genomic_DNA"/>
</dbReference>
<dbReference type="eggNOG" id="COG0577">
    <property type="taxonomic scope" value="Bacteria"/>
</dbReference>
<evidence type="ECO:0000256" key="7">
    <source>
        <dbReference type="ARBA" id="ARBA00022692"/>
    </source>
</evidence>
<sequence>MFLALNEMRHSKLRYSLIFGLLFLVAYLMFFLTGLAYGLMQENRSAVDKWEASSVLLTRDSNSTLTLSMFDESLIKKVDADKKAPLAQLSTVSWTKKDPKDSDKAKVSFFGIDKSSFLAPHIEKGRMFKSEHEAVIDKTLADEYDFKIGDKISSTNSSKTFKIVGYTSGAKFSVSPVIYTSLKGFESLKFNAMSKKPGSSINALVIKGKLKDYPKDDLQEFPIKTFINKLPGYNAQVMTFGFMIVFLIVISAIIIGIFMYVLTIQKAPIFGVMKAQGIANKTIASAVLMQTFILSALGSAIGLLGTWLTSLGLPSAVPFQSNWLYYGVIFVAMVGFALLGTLFSIIAIIKIDPLKSIG</sequence>
<evidence type="ECO:0000256" key="6">
    <source>
        <dbReference type="ARBA" id="ARBA00022475"/>
    </source>
</evidence>
<evidence type="ECO:0000256" key="10">
    <source>
        <dbReference type="ARBA" id="ARBA00024973"/>
    </source>
</evidence>
<dbReference type="PANTHER" id="PTHR43738:SF1">
    <property type="entry name" value="HEMIN TRANSPORT SYSTEM PERMEASE PROTEIN HRTB-RELATED"/>
    <property type="match status" value="1"/>
</dbReference>
<feature type="transmembrane region" description="Helical" evidence="11">
    <location>
        <begin position="15"/>
        <end position="40"/>
    </location>
</feature>
<accession>G5KF22</accession>
<keyword evidence="15" id="KW-1185">Reference proteome</keyword>
<evidence type="ECO:0000259" key="12">
    <source>
        <dbReference type="Pfam" id="PF02687"/>
    </source>
</evidence>
<reference evidence="14 15" key="1">
    <citation type="journal article" date="2014" name="Int. J. Syst. Evol. Microbiol.">
        <title>Phylogenomics and the dynamic genome evolution of the genus Streptococcus.</title>
        <authorList>
            <consortium name="The Broad Institute Genome Sequencing Platform"/>
            <person name="Richards V.P."/>
            <person name="Palmer S.R."/>
            <person name="Pavinski Bitar P.D."/>
            <person name="Qin X."/>
            <person name="Weinstock G.M."/>
            <person name="Highlander S.K."/>
            <person name="Town C.D."/>
            <person name="Burne R.A."/>
            <person name="Stanhope M.J."/>
        </authorList>
    </citation>
    <scope>NUCLEOTIDE SEQUENCE [LARGE SCALE GENOMIC DNA]</scope>
    <source>
        <strain evidence="14 15">2285-97</strain>
    </source>
</reference>
<keyword evidence="5" id="KW-0813">Transport</keyword>
<keyword evidence="8 11" id="KW-1133">Transmembrane helix</keyword>
<gene>
    <name evidence="14" type="ORF">STRUR_0926</name>
</gene>
<comment type="subcellular location">
    <subcellularLocation>
        <location evidence="1">Cell membrane</location>
        <topology evidence="1">Multi-pass membrane protein</topology>
    </subcellularLocation>
</comment>
<keyword evidence="9 11" id="KW-0472">Membrane</keyword>
<dbReference type="RefSeq" id="WP_006739524.1">
    <property type="nucleotide sequence ID" value="NZ_AEUZ02000001.1"/>
</dbReference>
<dbReference type="STRING" id="764291.STRUR_0926"/>
<evidence type="ECO:0000256" key="11">
    <source>
        <dbReference type="SAM" id="Phobius"/>
    </source>
</evidence>
<feature type="transmembrane region" description="Helical" evidence="11">
    <location>
        <begin position="283"/>
        <end position="304"/>
    </location>
</feature>
<evidence type="ECO:0000256" key="9">
    <source>
        <dbReference type="ARBA" id="ARBA00023136"/>
    </source>
</evidence>
<evidence type="ECO:0000313" key="15">
    <source>
        <dbReference type="Proteomes" id="UP000005388"/>
    </source>
</evidence>
<evidence type="ECO:0000313" key="14">
    <source>
        <dbReference type="EMBL" id="EHJ56781.1"/>
    </source>
</evidence>
<dbReference type="PANTHER" id="PTHR43738">
    <property type="entry name" value="ABC TRANSPORTER, MEMBRANE PROTEIN"/>
    <property type="match status" value="1"/>
</dbReference>
<feature type="domain" description="MacB-like periplasmic core" evidence="13">
    <location>
        <begin position="32"/>
        <end position="189"/>
    </location>
</feature>
<feature type="domain" description="ABC3 transporter permease C-terminal" evidence="12">
    <location>
        <begin position="242"/>
        <end position="353"/>
    </location>
</feature>
<proteinExistence type="inferred from homology"/>
<dbReference type="Pfam" id="PF12704">
    <property type="entry name" value="MacB_PCD"/>
    <property type="match status" value="1"/>
</dbReference>
<evidence type="ECO:0000256" key="2">
    <source>
        <dbReference type="ARBA" id="ARBA00008697"/>
    </source>
</evidence>
<dbReference type="InterPro" id="IPR003838">
    <property type="entry name" value="ABC3_permease_C"/>
</dbReference>
<evidence type="ECO:0000259" key="13">
    <source>
        <dbReference type="Pfam" id="PF12704"/>
    </source>
</evidence>
<keyword evidence="7 11" id="KW-0812">Transmembrane</keyword>